<evidence type="ECO:0000256" key="2">
    <source>
        <dbReference type="ARBA" id="ARBA00022692"/>
    </source>
</evidence>
<evidence type="ECO:0000256" key="5">
    <source>
        <dbReference type="SAM" id="Phobius"/>
    </source>
</evidence>
<keyword evidence="6" id="KW-0732">Signal</keyword>
<evidence type="ECO:0000256" key="4">
    <source>
        <dbReference type="ARBA" id="ARBA00023136"/>
    </source>
</evidence>
<comment type="subcellular location">
    <subcellularLocation>
        <location evidence="1">Membrane</location>
        <topology evidence="1">Single-pass membrane protein</topology>
    </subcellularLocation>
</comment>
<gene>
    <name evidence="8" type="ORF">IFM89_004510</name>
</gene>
<evidence type="ECO:0000256" key="6">
    <source>
        <dbReference type="SAM" id="SignalP"/>
    </source>
</evidence>
<evidence type="ECO:0000259" key="7">
    <source>
        <dbReference type="Pfam" id="PF20520"/>
    </source>
</evidence>
<sequence>MASFIFFFCCCLWTGDFNYRTCLSLVHSCPGEDLHNHLDIGLVFIARQLQSSHIDPALSHLLKVPFTRSNFSMAFPYVSPSEDDKTMETSLISGFTETCGHDFGVDNIAFLESCSVDGADFPKLADMQAVHGYLTSVLKNKQNRKKHLIVLCNGGSASSQGLDPSWSEGDIFSEIISSVEQSGASYSVLYASDPYKSLEYTSYRALDRFLAEGSTGNGSVSSSFCDGVCQIKSSFLEGLLVAIVLLIILISGLCCMMGIDTPTRFEAPQDS</sequence>
<feature type="signal peptide" evidence="6">
    <location>
        <begin position="1"/>
        <end position="17"/>
    </location>
</feature>
<reference evidence="8 9" key="1">
    <citation type="submission" date="2020-10" db="EMBL/GenBank/DDBJ databases">
        <title>The Coptis chinensis genome and diversification of protoberbering-type alkaloids.</title>
        <authorList>
            <person name="Wang B."/>
            <person name="Shu S."/>
            <person name="Song C."/>
            <person name="Liu Y."/>
        </authorList>
    </citation>
    <scope>NUCLEOTIDE SEQUENCE [LARGE SCALE GENOMIC DNA]</scope>
    <source>
        <strain evidence="8">HL-2020</strain>
        <tissue evidence="8">Leaf</tissue>
    </source>
</reference>
<keyword evidence="2 5" id="KW-0812">Transmembrane</keyword>
<evidence type="ECO:0000256" key="1">
    <source>
        <dbReference type="ARBA" id="ARBA00004167"/>
    </source>
</evidence>
<dbReference type="GO" id="GO:0016020">
    <property type="term" value="C:membrane"/>
    <property type="evidence" value="ECO:0007669"/>
    <property type="project" value="UniProtKB-SubCell"/>
</dbReference>
<organism evidence="8 9">
    <name type="scientific">Coptis chinensis</name>
    <dbReference type="NCBI Taxonomy" id="261450"/>
    <lineage>
        <taxon>Eukaryota</taxon>
        <taxon>Viridiplantae</taxon>
        <taxon>Streptophyta</taxon>
        <taxon>Embryophyta</taxon>
        <taxon>Tracheophyta</taxon>
        <taxon>Spermatophyta</taxon>
        <taxon>Magnoliopsida</taxon>
        <taxon>Ranunculales</taxon>
        <taxon>Ranunculaceae</taxon>
        <taxon>Coptidoideae</taxon>
        <taxon>Coptis</taxon>
    </lineage>
</organism>
<dbReference type="PANTHER" id="PTHR35285">
    <property type="entry name" value="2-C-METHYL-D-ERYTHRITOL 4-PHOSPHATE CYTIDYLYLTRANSFERASE"/>
    <property type="match status" value="1"/>
</dbReference>
<dbReference type="EMBL" id="JADFTS010000009">
    <property type="protein sequence ID" value="KAF9587678.1"/>
    <property type="molecule type" value="Genomic_DNA"/>
</dbReference>
<proteinExistence type="predicted"/>
<dbReference type="Proteomes" id="UP000631114">
    <property type="component" value="Unassembled WGS sequence"/>
</dbReference>
<evidence type="ECO:0000313" key="9">
    <source>
        <dbReference type="Proteomes" id="UP000631114"/>
    </source>
</evidence>
<feature type="domain" description="V-type proton ATPase subunit S1/VOA1 transmembrane" evidence="7">
    <location>
        <begin position="236"/>
        <end position="266"/>
    </location>
</feature>
<evidence type="ECO:0000256" key="3">
    <source>
        <dbReference type="ARBA" id="ARBA00022989"/>
    </source>
</evidence>
<dbReference type="AlphaFoldDB" id="A0A835LA22"/>
<evidence type="ECO:0000313" key="8">
    <source>
        <dbReference type="EMBL" id="KAF9587678.1"/>
    </source>
</evidence>
<keyword evidence="4 5" id="KW-0472">Membrane</keyword>
<dbReference type="PANTHER" id="PTHR35285:SF1">
    <property type="entry name" value="2-C-METHYL-D-ERYTHRITOL 4-PHOSPHATE CYTIDYLYLTRANSFERASE"/>
    <property type="match status" value="1"/>
</dbReference>
<dbReference type="Pfam" id="PF20520">
    <property type="entry name" value="Ac45-VOA1_TM"/>
    <property type="match status" value="1"/>
</dbReference>
<name>A0A835LA22_9MAGN</name>
<comment type="caution">
    <text evidence="8">The sequence shown here is derived from an EMBL/GenBank/DDBJ whole genome shotgun (WGS) entry which is preliminary data.</text>
</comment>
<dbReference type="OrthoDB" id="2018140at2759"/>
<keyword evidence="9" id="KW-1185">Reference proteome</keyword>
<accession>A0A835LA22</accession>
<feature type="transmembrane region" description="Helical" evidence="5">
    <location>
        <begin position="239"/>
        <end position="259"/>
    </location>
</feature>
<protein>
    <recommendedName>
        <fullName evidence="7">V-type proton ATPase subunit S1/VOA1 transmembrane domain-containing protein</fullName>
    </recommendedName>
</protein>
<keyword evidence="3 5" id="KW-1133">Transmembrane helix</keyword>
<feature type="chain" id="PRO_5032653448" description="V-type proton ATPase subunit S1/VOA1 transmembrane domain-containing protein" evidence="6">
    <location>
        <begin position="18"/>
        <end position="271"/>
    </location>
</feature>
<dbReference type="InterPro" id="IPR046756">
    <property type="entry name" value="VAS1/VOA1_TM"/>
</dbReference>